<gene>
    <name evidence="1" type="ORF">NIES806_05590</name>
</gene>
<dbReference type="EMBL" id="AP018316">
    <property type="protein sequence ID" value="BAZ84373.1"/>
    <property type="molecule type" value="Genomic_DNA"/>
</dbReference>
<name>A0A1Z4UYW2_9CYAN</name>
<evidence type="ECO:0000313" key="1">
    <source>
        <dbReference type="EMBL" id="BAZ84373.1"/>
    </source>
</evidence>
<organism evidence="1 2">
    <name type="scientific">Dolichospermum compactum NIES-806</name>
    <dbReference type="NCBI Taxonomy" id="1973481"/>
    <lineage>
        <taxon>Bacteria</taxon>
        <taxon>Bacillati</taxon>
        <taxon>Cyanobacteriota</taxon>
        <taxon>Cyanophyceae</taxon>
        <taxon>Nostocales</taxon>
        <taxon>Aphanizomenonaceae</taxon>
        <taxon>Dolichospermum</taxon>
        <taxon>Dolichospermum compactum</taxon>
    </lineage>
</organism>
<keyword evidence="2" id="KW-1185">Reference proteome</keyword>
<dbReference type="Proteomes" id="UP000218702">
    <property type="component" value="Chromosome"/>
</dbReference>
<dbReference type="RefSeq" id="WP_096663724.1">
    <property type="nucleotide sequence ID" value="NZ_AP018316.1"/>
</dbReference>
<evidence type="ECO:0000313" key="2">
    <source>
        <dbReference type="Proteomes" id="UP000218702"/>
    </source>
</evidence>
<dbReference type="OrthoDB" id="486666at2"/>
<sequence length="115" mass="13206">MASKEQLIKEVAQEIKWTQADVKRALDGYGDVHTKEDILACCLRFAGPELKKRNYQIGSLKKVSKNDQEIIKQLTEQLINTQNFFQNQMVPTLKATITAQAERIEELLKQMPWAS</sequence>
<accession>A0A1Z4UYW2</accession>
<dbReference type="KEGG" id="dcm:NIES806_05590"/>
<dbReference type="AlphaFoldDB" id="A0A1Z4UYW2"/>
<proteinExistence type="predicted"/>
<reference evidence="1 2" key="1">
    <citation type="submission" date="2017-06" db="EMBL/GenBank/DDBJ databases">
        <title>Genome sequencing of cyanobaciteial culture collection at National Institute for Environmental Studies (NIES).</title>
        <authorList>
            <person name="Hirose Y."/>
            <person name="Shimura Y."/>
            <person name="Fujisawa T."/>
            <person name="Nakamura Y."/>
            <person name="Kawachi M."/>
        </authorList>
    </citation>
    <scope>NUCLEOTIDE SEQUENCE [LARGE SCALE GENOMIC DNA]</scope>
    <source>
        <strain evidence="1 2">NIES-806</strain>
    </source>
</reference>
<protein>
    <submittedName>
        <fullName evidence="1">Uncharacterized protein</fullName>
    </submittedName>
</protein>